<dbReference type="AlphaFoldDB" id="A0AAV4N4I5"/>
<evidence type="ECO:0000313" key="2">
    <source>
        <dbReference type="Proteomes" id="UP001054945"/>
    </source>
</evidence>
<reference evidence="1 2" key="1">
    <citation type="submission" date="2021-06" db="EMBL/GenBank/DDBJ databases">
        <title>Caerostris extrusa draft genome.</title>
        <authorList>
            <person name="Kono N."/>
            <person name="Arakawa K."/>
        </authorList>
    </citation>
    <scope>NUCLEOTIDE SEQUENCE [LARGE SCALE GENOMIC DNA]</scope>
</reference>
<organism evidence="1 2">
    <name type="scientific">Caerostris extrusa</name>
    <name type="common">Bark spider</name>
    <name type="synonym">Caerostris bankana</name>
    <dbReference type="NCBI Taxonomy" id="172846"/>
    <lineage>
        <taxon>Eukaryota</taxon>
        <taxon>Metazoa</taxon>
        <taxon>Ecdysozoa</taxon>
        <taxon>Arthropoda</taxon>
        <taxon>Chelicerata</taxon>
        <taxon>Arachnida</taxon>
        <taxon>Araneae</taxon>
        <taxon>Araneomorphae</taxon>
        <taxon>Entelegynae</taxon>
        <taxon>Araneoidea</taxon>
        <taxon>Araneidae</taxon>
        <taxon>Caerostris</taxon>
    </lineage>
</organism>
<proteinExistence type="predicted"/>
<dbReference type="EMBL" id="BPLR01020400">
    <property type="protein sequence ID" value="GIX78314.1"/>
    <property type="molecule type" value="Genomic_DNA"/>
</dbReference>
<sequence length="96" mass="11161">MFHSPAFINKTDIWTRCVPGYRTNDSPARGEVFCQIISVIITTLRNSCCIFHHCSTDWWRRTDVYSNSDGAGLRCVSFANYTPELNKLQKERDFFC</sequence>
<name>A0AAV4N4I5_CAEEX</name>
<protein>
    <submittedName>
        <fullName evidence="1">Uncharacterized protein</fullName>
    </submittedName>
</protein>
<gene>
    <name evidence="1" type="ORF">CEXT_33941</name>
</gene>
<dbReference type="Proteomes" id="UP001054945">
    <property type="component" value="Unassembled WGS sequence"/>
</dbReference>
<keyword evidence="2" id="KW-1185">Reference proteome</keyword>
<accession>A0AAV4N4I5</accession>
<evidence type="ECO:0000313" key="1">
    <source>
        <dbReference type="EMBL" id="GIX78314.1"/>
    </source>
</evidence>
<comment type="caution">
    <text evidence="1">The sequence shown here is derived from an EMBL/GenBank/DDBJ whole genome shotgun (WGS) entry which is preliminary data.</text>
</comment>